<keyword evidence="5 6" id="KW-0472">Membrane</keyword>
<keyword evidence="4 6" id="KW-1133">Transmembrane helix</keyword>
<evidence type="ECO:0000256" key="5">
    <source>
        <dbReference type="ARBA" id="ARBA00023136"/>
    </source>
</evidence>
<dbReference type="InterPro" id="IPR001123">
    <property type="entry name" value="LeuE-type"/>
</dbReference>
<dbReference type="AlphaFoldDB" id="A0A6B8VY96"/>
<evidence type="ECO:0000256" key="3">
    <source>
        <dbReference type="ARBA" id="ARBA00022692"/>
    </source>
</evidence>
<evidence type="ECO:0000313" key="8">
    <source>
        <dbReference type="Proteomes" id="UP000424462"/>
    </source>
</evidence>
<evidence type="ECO:0000256" key="2">
    <source>
        <dbReference type="ARBA" id="ARBA00022475"/>
    </source>
</evidence>
<proteinExistence type="predicted"/>
<dbReference type="Proteomes" id="UP000424462">
    <property type="component" value="Chromosome"/>
</dbReference>
<protein>
    <submittedName>
        <fullName evidence="7">Threonine efflux protein</fullName>
    </submittedName>
</protein>
<feature type="transmembrane region" description="Helical" evidence="6">
    <location>
        <begin position="126"/>
        <end position="143"/>
    </location>
</feature>
<feature type="transmembrane region" description="Helical" evidence="6">
    <location>
        <begin position="6"/>
        <end position="26"/>
    </location>
</feature>
<feature type="transmembrane region" description="Helical" evidence="6">
    <location>
        <begin position="38"/>
        <end position="60"/>
    </location>
</feature>
<feature type="transmembrane region" description="Helical" evidence="6">
    <location>
        <begin position="66"/>
        <end position="84"/>
    </location>
</feature>
<dbReference type="RefSeq" id="WP_156231444.1">
    <property type="nucleotide sequence ID" value="NZ_CP046455.1"/>
</dbReference>
<dbReference type="PANTHER" id="PTHR30086:SF19">
    <property type="entry name" value="THREONINE EFFLUX PROTEIN"/>
    <property type="match status" value="1"/>
</dbReference>
<evidence type="ECO:0000256" key="6">
    <source>
        <dbReference type="SAM" id="Phobius"/>
    </source>
</evidence>
<keyword evidence="2" id="KW-1003">Cell membrane</keyword>
<sequence>MNLSQLGALALMNMMGVITPGPDIFLVTRFATRSRRHALAGTAGILTGLLFWSSVTVLGAAALLNAYPSLLGLIQVAGGAWLLWMGQGMLRSGLDQLRTPNLIIVDAEEVFGTIWQAYRQGVITNLSNPKVVLYFAALIAPLLPPSPGVVAAVLAVATIIVTAGVLFTIISLVISTKAMRNMFLKAGPWVDLGAGVFFLIAGSVLIFAGVSELLG</sequence>
<dbReference type="PANTHER" id="PTHR30086">
    <property type="entry name" value="ARGININE EXPORTER PROTEIN ARGO"/>
    <property type="match status" value="1"/>
</dbReference>
<comment type="subcellular location">
    <subcellularLocation>
        <location evidence="1">Cell membrane</location>
        <topology evidence="1">Multi-pass membrane protein</topology>
    </subcellularLocation>
</comment>
<keyword evidence="3 6" id="KW-0812">Transmembrane</keyword>
<dbReference type="GO" id="GO:0015171">
    <property type="term" value="F:amino acid transmembrane transporter activity"/>
    <property type="evidence" value="ECO:0007669"/>
    <property type="project" value="TreeGrafter"/>
</dbReference>
<feature type="transmembrane region" description="Helical" evidence="6">
    <location>
        <begin position="186"/>
        <end position="210"/>
    </location>
</feature>
<gene>
    <name evidence="7" type="primary">rhtC2</name>
    <name evidence="7" type="ORF">COCCU_10500</name>
</gene>
<reference evidence="7 8" key="1">
    <citation type="submission" date="2019-11" db="EMBL/GenBank/DDBJ databases">
        <title>Complete genome sequence of Corynebacterium kalinowskii 1959, a novel Corynebacterium species isolated from soil of a small paddock in Vilsendorf, Germany.</title>
        <authorList>
            <person name="Schaffert L."/>
            <person name="Ruwe M."/>
            <person name="Milse J."/>
            <person name="Hanuschka K."/>
            <person name="Ortseifen V."/>
            <person name="Droste J."/>
            <person name="Brandt D."/>
            <person name="Schlueter L."/>
            <person name="Kutter Y."/>
            <person name="Vinke S."/>
            <person name="Viehoefer P."/>
            <person name="Jacob L."/>
            <person name="Luebke N.-C."/>
            <person name="Schulte-Berndt E."/>
            <person name="Hain C."/>
            <person name="Linder M."/>
            <person name="Schmidt P."/>
            <person name="Wollenschlaeger L."/>
            <person name="Luttermann T."/>
            <person name="Thieme E."/>
            <person name="Hassa J."/>
            <person name="Haak M."/>
            <person name="Wittchen M."/>
            <person name="Mentz A."/>
            <person name="Persicke M."/>
            <person name="Busche T."/>
            <person name="Ruckert C."/>
        </authorList>
    </citation>
    <scope>NUCLEOTIDE SEQUENCE [LARGE SCALE GENOMIC DNA]</scope>
    <source>
        <strain evidence="7 8">2039</strain>
    </source>
</reference>
<dbReference type="KEGG" id="cok:COCCU_10500"/>
<accession>A0A6B8VY96</accession>
<keyword evidence="8" id="KW-1185">Reference proteome</keyword>
<feature type="transmembrane region" description="Helical" evidence="6">
    <location>
        <begin position="149"/>
        <end position="174"/>
    </location>
</feature>
<evidence type="ECO:0000256" key="1">
    <source>
        <dbReference type="ARBA" id="ARBA00004651"/>
    </source>
</evidence>
<name>A0A6B8VY96_9CORY</name>
<evidence type="ECO:0000313" key="7">
    <source>
        <dbReference type="EMBL" id="QGU08019.1"/>
    </source>
</evidence>
<dbReference type="EMBL" id="CP046455">
    <property type="protein sequence ID" value="QGU08019.1"/>
    <property type="molecule type" value="Genomic_DNA"/>
</dbReference>
<dbReference type="GO" id="GO:0005886">
    <property type="term" value="C:plasma membrane"/>
    <property type="evidence" value="ECO:0007669"/>
    <property type="project" value="UniProtKB-SubCell"/>
</dbReference>
<dbReference type="Pfam" id="PF01810">
    <property type="entry name" value="LysE"/>
    <property type="match status" value="1"/>
</dbReference>
<evidence type="ECO:0000256" key="4">
    <source>
        <dbReference type="ARBA" id="ARBA00022989"/>
    </source>
</evidence>
<organism evidence="7 8">
    <name type="scientific">Corynebacterium occultum</name>
    <dbReference type="NCBI Taxonomy" id="2675219"/>
    <lineage>
        <taxon>Bacteria</taxon>
        <taxon>Bacillati</taxon>
        <taxon>Actinomycetota</taxon>
        <taxon>Actinomycetes</taxon>
        <taxon>Mycobacteriales</taxon>
        <taxon>Corynebacteriaceae</taxon>
        <taxon>Corynebacterium</taxon>
    </lineage>
</organism>